<evidence type="ECO:0000256" key="8">
    <source>
        <dbReference type="ARBA" id="ARBA00022741"/>
    </source>
</evidence>
<dbReference type="Gene3D" id="3.30.470.30">
    <property type="entry name" value="DNA ligase/mRNA capping enzyme"/>
    <property type="match status" value="1"/>
</dbReference>
<evidence type="ECO:0000256" key="10">
    <source>
        <dbReference type="ARBA" id="ARBA00022801"/>
    </source>
</evidence>
<evidence type="ECO:0000256" key="1">
    <source>
        <dbReference type="ARBA" id="ARBA00001936"/>
    </source>
</evidence>
<dbReference type="NCBIfam" id="TIGR02779">
    <property type="entry name" value="NHEJ_ligase_lig"/>
    <property type="match status" value="1"/>
</dbReference>
<dbReference type="Pfam" id="PF04679">
    <property type="entry name" value="DNA_ligase_A_C"/>
    <property type="match status" value="1"/>
</dbReference>
<evidence type="ECO:0000256" key="17">
    <source>
        <dbReference type="ARBA" id="ARBA00023211"/>
    </source>
</evidence>
<reference evidence="23 24" key="1">
    <citation type="submission" date="2021-05" db="EMBL/GenBank/DDBJ databases">
        <title>The draft genome of Geobacter chapellei DSM 13688.</title>
        <authorList>
            <person name="Xu Z."/>
            <person name="Masuda Y."/>
            <person name="Itoh H."/>
            <person name="Senoo K."/>
        </authorList>
    </citation>
    <scope>NUCLEOTIDE SEQUENCE [LARGE SCALE GENOMIC DNA]</scope>
    <source>
        <strain evidence="23 24">DSM 13688</strain>
    </source>
</reference>
<organism evidence="23 24">
    <name type="scientific">Pelotalea chapellei</name>
    <dbReference type="NCBI Taxonomy" id="44671"/>
    <lineage>
        <taxon>Bacteria</taxon>
        <taxon>Pseudomonadati</taxon>
        <taxon>Thermodesulfobacteriota</taxon>
        <taxon>Desulfuromonadia</taxon>
        <taxon>Geobacterales</taxon>
        <taxon>Geobacteraceae</taxon>
        <taxon>Pelotalea</taxon>
    </lineage>
</organism>
<gene>
    <name evidence="23" type="primary">ligD</name>
    <name evidence="23" type="ORF">KJB30_11290</name>
</gene>
<keyword evidence="14" id="KW-0238">DNA-binding</keyword>
<dbReference type="RefSeq" id="WP_214299206.1">
    <property type="nucleotide sequence ID" value="NZ_JAHDYS010000009.1"/>
</dbReference>
<keyword evidence="16" id="KW-0234">DNA repair</keyword>
<dbReference type="SUPFAM" id="SSF56091">
    <property type="entry name" value="DNA ligase/mRNA capping enzyme, catalytic domain"/>
    <property type="match status" value="1"/>
</dbReference>
<dbReference type="InterPro" id="IPR052171">
    <property type="entry name" value="NHEJ_LigD"/>
</dbReference>
<evidence type="ECO:0000256" key="18">
    <source>
        <dbReference type="ARBA" id="ARBA00023268"/>
    </source>
</evidence>
<accession>A0ABS5U9N6</accession>
<keyword evidence="4" id="KW-0808">Transferase</keyword>
<evidence type="ECO:0000256" key="2">
    <source>
        <dbReference type="ARBA" id="ARBA00012727"/>
    </source>
</evidence>
<keyword evidence="13" id="KW-0239">DNA-directed DNA polymerase</keyword>
<dbReference type="Pfam" id="PF01068">
    <property type="entry name" value="DNA_ligase_A_M"/>
    <property type="match status" value="1"/>
</dbReference>
<feature type="region of interest" description="Disordered" evidence="21">
    <location>
        <begin position="1"/>
        <end position="20"/>
    </location>
</feature>
<dbReference type="PROSITE" id="PS50160">
    <property type="entry name" value="DNA_LIGASE_A3"/>
    <property type="match status" value="1"/>
</dbReference>
<dbReference type="InterPro" id="IPR014143">
    <property type="entry name" value="NHEJ_ligase_prk"/>
</dbReference>
<keyword evidence="24" id="KW-1185">Reference proteome</keyword>
<proteinExistence type="predicted"/>
<dbReference type="CDD" id="cd04865">
    <property type="entry name" value="LigD_Pol_like_2"/>
    <property type="match status" value="1"/>
</dbReference>
<comment type="cofactor">
    <cofactor evidence="1">
        <name>Mn(2+)</name>
        <dbReference type="ChEBI" id="CHEBI:29035"/>
    </cofactor>
</comment>
<dbReference type="CDD" id="cd07971">
    <property type="entry name" value="OBF_DNA_ligase_LigD"/>
    <property type="match status" value="1"/>
</dbReference>
<dbReference type="InterPro" id="IPR012310">
    <property type="entry name" value="DNA_ligase_ATP-dep_cent"/>
</dbReference>
<evidence type="ECO:0000256" key="14">
    <source>
        <dbReference type="ARBA" id="ARBA00023125"/>
    </source>
</evidence>
<evidence type="ECO:0000259" key="22">
    <source>
        <dbReference type="PROSITE" id="PS50160"/>
    </source>
</evidence>
<evidence type="ECO:0000313" key="24">
    <source>
        <dbReference type="Proteomes" id="UP000784128"/>
    </source>
</evidence>
<evidence type="ECO:0000256" key="19">
    <source>
        <dbReference type="ARBA" id="ARBA00029943"/>
    </source>
</evidence>
<keyword evidence="15" id="KW-0233">DNA recombination</keyword>
<evidence type="ECO:0000313" key="23">
    <source>
        <dbReference type="EMBL" id="MBT1072373.1"/>
    </source>
</evidence>
<evidence type="ECO:0000256" key="16">
    <source>
        <dbReference type="ARBA" id="ARBA00023204"/>
    </source>
</evidence>
<keyword evidence="12" id="KW-0067">ATP-binding</keyword>
<dbReference type="InterPro" id="IPR014146">
    <property type="entry name" value="LigD_ligase_dom"/>
</dbReference>
<dbReference type="InterPro" id="IPR012309">
    <property type="entry name" value="DNA_ligase_ATP-dep_C"/>
</dbReference>
<dbReference type="NCBIfam" id="TIGR02778">
    <property type="entry name" value="ligD_pol"/>
    <property type="match status" value="1"/>
</dbReference>
<keyword evidence="7" id="KW-0479">Metal-binding</keyword>
<keyword evidence="18" id="KW-0511">Multifunctional enzyme</keyword>
<protein>
    <recommendedName>
        <fullName evidence="2">DNA ligase (ATP)</fullName>
        <ecNumber evidence="2">6.5.1.1</ecNumber>
    </recommendedName>
    <alternativeName>
        <fullName evidence="19">NHEJ DNA polymerase</fullName>
    </alternativeName>
</protein>
<dbReference type="SUPFAM" id="SSF50249">
    <property type="entry name" value="Nucleic acid-binding proteins"/>
    <property type="match status" value="1"/>
</dbReference>
<sequence length="833" mass="94224">MSLEEYTKKRNVSRSKEPPALIEKPEAGLRFVVQKHAASHLHYDFRIELDGVLKSWAIPKGPSLDPSHKRLAMQVEDHPYEYRNFEGVIPPGNYGAGEVIIWDQGTYHAAGTQDRPASETAIRNGLNKGDIKFILHGQKLRGEFALVKIQRDARTGGKGNSWLLLKKHDAFATPEDITLKDRSVVSNETVEELKVQDPAHAPKAAMHQDRKDPPDPMPHHVAPMLATPVVNAFDDPDWIFEVKLDGYRAIAEIQQGAVSLYSRNDLPFTLKFPSIVSDLETIGHDAVLDGELVALDDNGRSDFQLLQNYSRHGMGTIAYFVFDLLYLDGRDLRSHTLLERKNMLRSMVPELDSVRYSDHVPGQGLALCDLARQNSLEGIIAKKVSSRYLTGRRSREWLKIKIKLRQEAIICGFTKPRKSRNYFGSLVLGVFEGRVLTFIGLCGGGFAEEDLRDVYNRLQSLVIPDSPFSAKVPAAMAVTWVRPQLVCEVSFTEWTGEKVMRHPVFLGLREDKEPAAVIREIPELVVPTPEDEKEQLERSRSVRGKVHFTNLDKIFWPEEGYTKGDVIDYYRRISDYILPYLKDRPESLYRTPHGITEKGFFQKETRDAVAPWIPTKQIFSESNDKDISYLLCQDQQTLLYMANLGCIEINPWLSRIENLNNPDHLVIDLDPEDISFEKVVEAALAVRQVLDTVGITAFPKTSGASGMHIYIPLAARYDYETAGTFAHLIAQLAHNLVPDFTSLVRSPSKRQNRVYLDYLQNRRGQTVAAPYSIRPRPGATVSTPLEWDEVKPGLNPADFTIRTIHERLEKKGDLFRGILGEGVDLEACLKRLE</sequence>
<evidence type="ECO:0000256" key="3">
    <source>
        <dbReference type="ARBA" id="ARBA00022598"/>
    </source>
</evidence>
<keyword evidence="11" id="KW-0269">Exonuclease</keyword>
<dbReference type="Gene3D" id="3.90.920.10">
    <property type="entry name" value="DNA primase, PRIM domain"/>
    <property type="match status" value="1"/>
</dbReference>
<dbReference type="Gene3D" id="3.30.1490.70">
    <property type="match status" value="1"/>
</dbReference>
<comment type="catalytic activity">
    <reaction evidence="20">
        <text>ATP + (deoxyribonucleotide)n-3'-hydroxyl + 5'-phospho-(deoxyribonucleotide)m = (deoxyribonucleotide)n+m + AMP + diphosphate.</text>
        <dbReference type="EC" id="6.5.1.1"/>
    </reaction>
</comment>
<comment type="caution">
    <text evidence="23">The sequence shown here is derived from an EMBL/GenBank/DDBJ whole genome shotgun (WGS) entry which is preliminary data.</text>
</comment>
<evidence type="ECO:0000256" key="7">
    <source>
        <dbReference type="ARBA" id="ARBA00022723"/>
    </source>
</evidence>
<dbReference type="PANTHER" id="PTHR42705:SF2">
    <property type="entry name" value="BIFUNCTIONAL NON-HOMOLOGOUS END JOINING PROTEIN LIGD"/>
    <property type="match status" value="1"/>
</dbReference>
<keyword evidence="3 23" id="KW-0436">Ligase</keyword>
<dbReference type="EC" id="6.5.1.1" evidence="2"/>
<keyword evidence="8" id="KW-0547">Nucleotide-binding</keyword>
<evidence type="ECO:0000256" key="13">
    <source>
        <dbReference type="ARBA" id="ARBA00022932"/>
    </source>
</evidence>
<evidence type="ECO:0000256" key="6">
    <source>
        <dbReference type="ARBA" id="ARBA00022722"/>
    </source>
</evidence>
<dbReference type="Gene3D" id="2.40.50.140">
    <property type="entry name" value="Nucleic acid-binding proteins"/>
    <property type="match status" value="1"/>
</dbReference>
<evidence type="ECO:0000256" key="4">
    <source>
        <dbReference type="ARBA" id="ARBA00022679"/>
    </source>
</evidence>
<feature type="domain" description="ATP-dependent DNA ligase family profile" evidence="22">
    <location>
        <begin position="319"/>
        <end position="444"/>
    </location>
</feature>
<dbReference type="InterPro" id="IPR014144">
    <property type="entry name" value="LigD_PE_domain"/>
</dbReference>
<evidence type="ECO:0000256" key="21">
    <source>
        <dbReference type="SAM" id="MobiDB-lite"/>
    </source>
</evidence>
<keyword evidence="5" id="KW-0548">Nucleotidyltransferase</keyword>
<evidence type="ECO:0000256" key="5">
    <source>
        <dbReference type="ARBA" id="ARBA00022695"/>
    </source>
</evidence>
<dbReference type="PANTHER" id="PTHR42705">
    <property type="entry name" value="BIFUNCTIONAL NON-HOMOLOGOUS END JOINING PROTEIN LIGD"/>
    <property type="match status" value="1"/>
</dbReference>
<evidence type="ECO:0000256" key="12">
    <source>
        <dbReference type="ARBA" id="ARBA00022840"/>
    </source>
</evidence>
<dbReference type="Pfam" id="PF13298">
    <property type="entry name" value="LigD_N"/>
    <property type="match status" value="1"/>
</dbReference>
<dbReference type="InterPro" id="IPR014145">
    <property type="entry name" value="LigD_pol_dom"/>
</dbReference>
<keyword evidence="17" id="KW-0464">Manganese</keyword>
<keyword evidence="10" id="KW-0378">Hydrolase</keyword>
<dbReference type="InterPro" id="IPR012340">
    <property type="entry name" value="NA-bd_OB-fold"/>
</dbReference>
<dbReference type="EMBL" id="JAHDYS010000009">
    <property type="protein sequence ID" value="MBT1072373.1"/>
    <property type="molecule type" value="Genomic_DNA"/>
</dbReference>
<evidence type="ECO:0000256" key="15">
    <source>
        <dbReference type="ARBA" id="ARBA00023172"/>
    </source>
</evidence>
<dbReference type="GO" id="GO:0003910">
    <property type="term" value="F:DNA ligase (ATP) activity"/>
    <property type="evidence" value="ECO:0007669"/>
    <property type="project" value="UniProtKB-EC"/>
</dbReference>
<keyword evidence="6" id="KW-0540">Nuclease</keyword>
<dbReference type="NCBIfam" id="TIGR02776">
    <property type="entry name" value="NHEJ_ligase_prk"/>
    <property type="match status" value="1"/>
</dbReference>
<keyword evidence="9" id="KW-0227">DNA damage</keyword>
<evidence type="ECO:0000256" key="11">
    <source>
        <dbReference type="ARBA" id="ARBA00022839"/>
    </source>
</evidence>
<dbReference type="NCBIfam" id="TIGR02777">
    <property type="entry name" value="LigD_PE_dom"/>
    <property type="match status" value="1"/>
</dbReference>
<evidence type="ECO:0000256" key="20">
    <source>
        <dbReference type="ARBA" id="ARBA00034003"/>
    </source>
</evidence>
<dbReference type="Proteomes" id="UP000784128">
    <property type="component" value="Unassembled WGS sequence"/>
</dbReference>
<evidence type="ECO:0000256" key="9">
    <source>
        <dbReference type="ARBA" id="ARBA00022763"/>
    </source>
</evidence>
<name>A0ABS5U9N6_9BACT</name>
<dbReference type="CDD" id="cd07906">
    <property type="entry name" value="Adenylation_DNA_ligase_LigD_LigC"/>
    <property type="match status" value="1"/>
</dbReference>
<dbReference type="Pfam" id="PF21686">
    <property type="entry name" value="LigD_Prim-Pol"/>
    <property type="match status" value="1"/>
</dbReference>